<dbReference type="WBParaSite" id="SRAE_X000021400.1">
    <property type="protein sequence ID" value="SRAE_X000021400.1"/>
    <property type="gene ID" value="WBGene00265770"/>
</dbReference>
<reference evidence="2 3" key="1">
    <citation type="submission" date="2014-09" db="EMBL/GenBank/DDBJ databases">
        <authorList>
            <person name="Martin A.A."/>
        </authorList>
    </citation>
    <scope>NUCLEOTIDE SEQUENCE</scope>
    <source>
        <strain evidence="3">ED321</strain>
        <strain evidence="2">ED321 Heterogonic</strain>
    </source>
</reference>
<dbReference type="GeneID" id="36383264"/>
<gene>
    <name evidence="2 4 5" type="ORF">SRAE_X000021400</name>
</gene>
<name>A0A090LTD7_STRRB</name>
<reference evidence="4" key="2">
    <citation type="submission" date="2020-12" db="UniProtKB">
        <authorList>
            <consortium name="WormBaseParasite"/>
        </authorList>
    </citation>
    <scope>IDENTIFICATION</scope>
</reference>
<evidence type="ECO:0000256" key="1">
    <source>
        <dbReference type="SAM" id="MobiDB-lite"/>
    </source>
</evidence>
<feature type="compositionally biased region" description="Basic and acidic residues" evidence="1">
    <location>
        <begin position="68"/>
        <end position="80"/>
    </location>
</feature>
<evidence type="ECO:0000313" key="3">
    <source>
        <dbReference type="Proteomes" id="UP000035682"/>
    </source>
</evidence>
<accession>A0A090LTD7</accession>
<dbReference type="Proteomes" id="UP000035682">
    <property type="component" value="Unplaced"/>
</dbReference>
<keyword evidence="3" id="KW-1185">Reference proteome</keyword>
<feature type="region of interest" description="Disordered" evidence="1">
    <location>
        <begin position="1"/>
        <end position="24"/>
    </location>
</feature>
<evidence type="ECO:0000313" key="5">
    <source>
        <dbReference type="WormBase" id="SRAE_X000021400"/>
    </source>
</evidence>
<sequence length="132" mass="15062">MSSTDNQDNNEMNNKPKKVYPKEAWPRDVVLSDGENQDEIFVIDNEQENRVIYEVANSPNRVFPNPILKRDNDQNKDSRQSRAKSVVFNLSPVSNVDFNYNISKNDESSKNQNGNQTDSSSSDDSSNKMNDN</sequence>
<proteinExistence type="predicted"/>
<protein>
    <submittedName>
        <fullName evidence="2 4">Uncharacterized protein</fullName>
    </submittedName>
</protein>
<feature type="compositionally biased region" description="Polar residues" evidence="1">
    <location>
        <begin position="91"/>
        <end position="103"/>
    </location>
</feature>
<feature type="compositionally biased region" description="Polar residues" evidence="1">
    <location>
        <begin position="1"/>
        <end position="13"/>
    </location>
</feature>
<dbReference type="RefSeq" id="XP_024510080.1">
    <property type="nucleotide sequence ID" value="XM_024644531.1"/>
</dbReference>
<evidence type="ECO:0000313" key="4">
    <source>
        <dbReference type="WBParaSite" id="SRAE_X000021400.1"/>
    </source>
</evidence>
<organism evidence="2">
    <name type="scientific">Strongyloides ratti</name>
    <name type="common">Parasitic roundworm</name>
    <dbReference type="NCBI Taxonomy" id="34506"/>
    <lineage>
        <taxon>Eukaryota</taxon>
        <taxon>Metazoa</taxon>
        <taxon>Ecdysozoa</taxon>
        <taxon>Nematoda</taxon>
        <taxon>Chromadorea</taxon>
        <taxon>Rhabditida</taxon>
        <taxon>Tylenchina</taxon>
        <taxon>Panagrolaimomorpha</taxon>
        <taxon>Strongyloidoidea</taxon>
        <taxon>Strongyloididae</taxon>
        <taxon>Strongyloides</taxon>
    </lineage>
</organism>
<dbReference type="WormBase" id="SRAE_X000021400">
    <property type="protein sequence ID" value="SRP00194"/>
    <property type="gene ID" value="WBGene00265770"/>
</dbReference>
<dbReference type="CTD" id="36383264"/>
<dbReference type="EMBL" id="LN609530">
    <property type="protein sequence ID" value="CEF70884.1"/>
    <property type="molecule type" value="Genomic_DNA"/>
</dbReference>
<feature type="region of interest" description="Disordered" evidence="1">
    <location>
        <begin position="60"/>
        <end position="132"/>
    </location>
</feature>
<dbReference type="AlphaFoldDB" id="A0A090LTD7"/>
<evidence type="ECO:0000313" key="2">
    <source>
        <dbReference type="EMBL" id="CEF70884.1"/>
    </source>
</evidence>